<protein>
    <recommendedName>
        <fullName evidence="8">Sulfate-binding protein</fullName>
    </recommendedName>
</protein>
<evidence type="ECO:0000256" key="1">
    <source>
        <dbReference type="ARBA" id="ARBA00004418"/>
    </source>
</evidence>
<evidence type="ECO:0000256" key="3">
    <source>
        <dbReference type="ARBA" id="ARBA00022448"/>
    </source>
</evidence>
<comment type="similarity">
    <text evidence="2">Belongs to the prokaryotic sulfate-binding protein family.</text>
</comment>
<dbReference type="PROSITE" id="PS00401">
    <property type="entry name" value="PROK_SULFATE_BIND_1"/>
    <property type="match status" value="1"/>
</dbReference>
<keyword evidence="10" id="KW-1185">Reference proteome</keyword>
<sequence length="350" mass="38879">MKLWKKKSIVKQAGILLSTFILLSGCSSETTGDTAKQEKAKPIELLNVSYDPTRELYQEFNKEFAAYWKEKTGQTVTVKQSHGGSGSQARSVIDGLDADVVTLALAYDIDAISQQKLLSEDWQKRLANNSTPYTSTIVFLVRKGNPKGIKDWDDLTKAGVSVITPNPKTSGGARWNYLAAWGYALNKYGNSDEKAQEFVKNIYKNVAVLDSGARGATTTFVEKGIGDVLIAWENEALLSQKELGEDKFEIVTPSISILAEPPVAVVDKVVDKKGTRKVAEAYLDYLYTEKGQEIAAKNFYRPRNEKVAAKYASQFPKVKLFTVDEVFGGWKKAQERHFNDGGVFDSIYQK</sequence>
<dbReference type="NCBIfam" id="NF008022">
    <property type="entry name" value="PRK10752.1"/>
    <property type="match status" value="1"/>
</dbReference>
<proteinExistence type="inferred from homology"/>
<dbReference type="NCBIfam" id="TIGR00971">
    <property type="entry name" value="3a0106s03"/>
    <property type="match status" value="1"/>
</dbReference>
<dbReference type="EMBL" id="JBHMAF010000065">
    <property type="protein sequence ID" value="MFB9759218.1"/>
    <property type="molecule type" value="Genomic_DNA"/>
</dbReference>
<gene>
    <name evidence="9" type="ORF">ACFFMS_12275</name>
</gene>
<dbReference type="Gene3D" id="3.40.190.10">
    <property type="entry name" value="Periplasmic binding protein-like II"/>
    <property type="match status" value="2"/>
</dbReference>
<name>A0ABV5WG66_9BACI</name>
<keyword evidence="3" id="KW-0813">Transport</keyword>
<evidence type="ECO:0000256" key="6">
    <source>
        <dbReference type="ARBA" id="ARBA00023032"/>
    </source>
</evidence>
<keyword evidence="4" id="KW-0732">Signal</keyword>
<evidence type="ECO:0000256" key="7">
    <source>
        <dbReference type="ARBA" id="ARBA00037097"/>
    </source>
</evidence>
<evidence type="ECO:0000256" key="8">
    <source>
        <dbReference type="ARBA" id="ARBA00041180"/>
    </source>
</evidence>
<organism evidence="9 10">
    <name type="scientific">Ectobacillus funiculus</name>
    <dbReference type="NCBI Taxonomy" id="137993"/>
    <lineage>
        <taxon>Bacteria</taxon>
        <taxon>Bacillati</taxon>
        <taxon>Bacillota</taxon>
        <taxon>Bacilli</taxon>
        <taxon>Bacillales</taxon>
        <taxon>Bacillaceae</taxon>
        <taxon>Ectobacillus</taxon>
    </lineage>
</organism>
<dbReference type="PROSITE" id="PS00757">
    <property type="entry name" value="PROK_SULFATE_BIND_2"/>
    <property type="match status" value="1"/>
</dbReference>
<keyword evidence="6" id="KW-0764">Sulfate transport</keyword>
<evidence type="ECO:0000256" key="4">
    <source>
        <dbReference type="ARBA" id="ARBA00022729"/>
    </source>
</evidence>
<evidence type="ECO:0000256" key="5">
    <source>
        <dbReference type="ARBA" id="ARBA00022764"/>
    </source>
</evidence>
<reference evidence="9 10" key="1">
    <citation type="submission" date="2024-09" db="EMBL/GenBank/DDBJ databases">
        <authorList>
            <person name="Sun Q."/>
            <person name="Mori K."/>
        </authorList>
    </citation>
    <scope>NUCLEOTIDE SEQUENCE [LARGE SCALE GENOMIC DNA]</scope>
    <source>
        <strain evidence="9 10">JCM 11201</strain>
    </source>
</reference>
<evidence type="ECO:0000313" key="9">
    <source>
        <dbReference type="EMBL" id="MFB9759218.1"/>
    </source>
</evidence>
<keyword evidence="5" id="KW-0574">Periplasm</keyword>
<dbReference type="RefSeq" id="WP_379949516.1">
    <property type="nucleotide sequence ID" value="NZ_JBHMAF010000065.1"/>
</dbReference>
<dbReference type="Proteomes" id="UP001589609">
    <property type="component" value="Unassembled WGS sequence"/>
</dbReference>
<comment type="caution">
    <text evidence="9">The sequence shown here is derived from an EMBL/GenBank/DDBJ whole genome shotgun (WGS) entry which is preliminary data.</text>
</comment>
<comment type="subcellular location">
    <subcellularLocation>
        <location evidence="1">Periplasm</location>
    </subcellularLocation>
</comment>
<dbReference type="InterPro" id="IPR005669">
    <property type="entry name" value="Thiosulph/SO4-bd"/>
</dbReference>
<evidence type="ECO:0000313" key="10">
    <source>
        <dbReference type="Proteomes" id="UP001589609"/>
    </source>
</evidence>
<dbReference type="NCBIfam" id="NF008106">
    <property type="entry name" value="PRK10852.1"/>
    <property type="match status" value="1"/>
</dbReference>
<dbReference type="PANTHER" id="PTHR30368:SF2">
    <property type="entry name" value="SULFATE-BINDING PROTEIN"/>
    <property type="match status" value="1"/>
</dbReference>
<dbReference type="Pfam" id="PF13531">
    <property type="entry name" value="SBP_bac_11"/>
    <property type="match status" value="1"/>
</dbReference>
<comment type="function">
    <text evidence="7">This protein specifically binds sulfate and is involved in its transmembrane transport.</text>
</comment>
<dbReference type="SUPFAM" id="SSF53850">
    <property type="entry name" value="Periplasmic binding protein-like II"/>
    <property type="match status" value="1"/>
</dbReference>
<dbReference type="InterPro" id="IPR034408">
    <property type="entry name" value="Sulphate/thiosulphate_BS"/>
</dbReference>
<evidence type="ECO:0000256" key="2">
    <source>
        <dbReference type="ARBA" id="ARBA00006099"/>
    </source>
</evidence>
<dbReference type="InterPro" id="IPR000957">
    <property type="entry name" value="Sulphate/thiosulphate-bd_CS"/>
</dbReference>
<dbReference type="PROSITE" id="PS51257">
    <property type="entry name" value="PROKAR_LIPOPROTEIN"/>
    <property type="match status" value="1"/>
</dbReference>
<dbReference type="PANTHER" id="PTHR30368">
    <property type="entry name" value="SULFATE-BINDING PROTEIN"/>
    <property type="match status" value="1"/>
</dbReference>
<accession>A0ABV5WG66</accession>
<dbReference type="CDD" id="cd01005">
    <property type="entry name" value="PBP2_CysP"/>
    <property type="match status" value="1"/>
</dbReference>